<dbReference type="FunFam" id="1.10.287.950:FF:000001">
    <property type="entry name" value="Methyl-accepting chemotaxis sensory transducer"/>
    <property type="match status" value="1"/>
</dbReference>
<dbReference type="STRING" id="575788.VS_1979"/>
<proteinExistence type="inferred from homology"/>
<dbReference type="HOGENOM" id="CLU_000445_107_27_6"/>
<evidence type="ECO:0000259" key="6">
    <source>
        <dbReference type="PROSITE" id="PS50111"/>
    </source>
</evidence>
<dbReference type="PROSITE" id="PS50885">
    <property type="entry name" value="HAMP"/>
    <property type="match status" value="1"/>
</dbReference>
<dbReference type="InterPro" id="IPR004089">
    <property type="entry name" value="MCPsignal_dom"/>
</dbReference>
<dbReference type="PANTHER" id="PTHR32089">
    <property type="entry name" value="METHYL-ACCEPTING CHEMOTAXIS PROTEIN MCPB"/>
    <property type="match status" value="1"/>
</dbReference>
<dbReference type="AlphaFoldDB" id="B7VGV6"/>
<dbReference type="Pfam" id="PF00015">
    <property type="entry name" value="MCPsignal"/>
    <property type="match status" value="1"/>
</dbReference>
<comment type="subcellular location">
    <subcellularLocation>
        <location evidence="1">Membrane</location>
    </subcellularLocation>
</comment>
<dbReference type="GO" id="GO:0006935">
    <property type="term" value="P:chemotaxis"/>
    <property type="evidence" value="ECO:0007669"/>
    <property type="project" value="UniProtKB-ARBA"/>
</dbReference>
<dbReference type="SMART" id="SM00304">
    <property type="entry name" value="HAMP"/>
    <property type="match status" value="1"/>
</dbReference>
<dbReference type="Gene3D" id="6.10.340.10">
    <property type="match status" value="1"/>
</dbReference>
<evidence type="ECO:0000313" key="8">
    <source>
        <dbReference type="EMBL" id="CAV19156.1"/>
    </source>
</evidence>
<gene>
    <name evidence="8" type="ordered locus">VS_1979</name>
</gene>
<dbReference type="CDD" id="cd11386">
    <property type="entry name" value="MCP_signal"/>
    <property type="match status" value="1"/>
</dbReference>
<protein>
    <submittedName>
        <fullName evidence="8">Methyl-accepting chemotaxis protein</fullName>
    </submittedName>
</protein>
<dbReference type="GO" id="GO:0007165">
    <property type="term" value="P:signal transduction"/>
    <property type="evidence" value="ECO:0007669"/>
    <property type="project" value="UniProtKB-KW"/>
</dbReference>
<feature type="domain" description="HAMP" evidence="7">
    <location>
        <begin position="229"/>
        <end position="282"/>
    </location>
</feature>
<dbReference type="Gene3D" id="1.10.287.950">
    <property type="entry name" value="Methyl-accepting chemotaxis protein"/>
    <property type="match status" value="1"/>
</dbReference>
<keyword evidence="5" id="KW-1133">Transmembrane helix</keyword>
<dbReference type="EMBL" id="FM954972">
    <property type="protein sequence ID" value="CAV19156.1"/>
    <property type="molecule type" value="Genomic_DNA"/>
</dbReference>
<dbReference type="GO" id="GO:0016020">
    <property type="term" value="C:membrane"/>
    <property type="evidence" value="ECO:0007669"/>
    <property type="project" value="UniProtKB-SubCell"/>
</dbReference>
<dbReference type="SMART" id="SM00283">
    <property type="entry name" value="MA"/>
    <property type="match status" value="1"/>
</dbReference>
<keyword evidence="2 4" id="KW-0807">Transducer</keyword>
<name>B7VGV6_VIBA3</name>
<dbReference type="Proteomes" id="UP000009100">
    <property type="component" value="Chromosome 1"/>
</dbReference>
<feature type="transmembrane region" description="Helical" evidence="5">
    <location>
        <begin position="32"/>
        <end position="54"/>
    </location>
</feature>
<feature type="domain" description="Methyl-accepting transducer" evidence="6">
    <location>
        <begin position="287"/>
        <end position="523"/>
    </location>
</feature>
<dbReference type="eggNOG" id="COG0840">
    <property type="taxonomic scope" value="Bacteria"/>
</dbReference>
<evidence type="ECO:0000313" key="9">
    <source>
        <dbReference type="Proteomes" id="UP000009100"/>
    </source>
</evidence>
<evidence type="ECO:0000259" key="7">
    <source>
        <dbReference type="PROSITE" id="PS50885"/>
    </source>
</evidence>
<dbReference type="InterPro" id="IPR003660">
    <property type="entry name" value="HAMP_dom"/>
</dbReference>
<evidence type="ECO:0000256" key="1">
    <source>
        <dbReference type="ARBA" id="ARBA00004370"/>
    </source>
</evidence>
<dbReference type="PANTHER" id="PTHR32089:SF112">
    <property type="entry name" value="LYSOZYME-LIKE PROTEIN-RELATED"/>
    <property type="match status" value="1"/>
</dbReference>
<organism evidence="8 9">
    <name type="scientific">Vibrio atlanticus (strain LGP32)</name>
    <name type="common">Vibrio splendidus (strain Mel32)</name>
    <dbReference type="NCBI Taxonomy" id="575788"/>
    <lineage>
        <taxon>Bacteria</taxon>
        <taxon>Pseudomonadati</taxon>
        <taxon>Pseudomonadota</taxon>
        <taxon>Gammaproteobacteria</taxon>
        <taxon>Vibrionales</taxon>
        <taxon>Vibrionaceae</taxon>
        <taxon>Vibrio</taxon>
    </lineage>
</organism>
<evidence type="ECO:0000256" key="5">
    <source>
        <dbReference type="SAM" id="Phobius"/>
    </source>
</evidence>
<reference evidence="8 9" key="1">
    <citation type="submission" date="2009-02" db="EMBL/GenBank/DDBJ databases">
        <title>Vibrio splendidus str. LGP32 complete genome.</title>
        <authorList>
            <person name="Mazel D."/>
            <person name="Le Roux F."/>
        </authorList>
    </citation>
    <scope>NUCLEOTIDE SEQUENCE [LARGE SCALE GENOMIC DNA]</scope>
    <source>
        <strain evidence="8 9">LGP32</strain>
    </source>
</reference>
<keyword evidence="5" id="KW-0812">Transmembrane</keyword>
<dbReference type="KEGG" id="vsp:VS_1979"/>
<dbReference type="PROSITE" id="PS50111">
    <property type="entry name" value="CHEMOTAXIS_TRANSDUC_2"/>
    <property type="match status" value="1"/>
</dbReference>
<dbReference type="CDD" id="cd06225">
    <property type="entry name" value="HAMP"/>
    <property type="match status" value="1"/>
</dbReference>
<feature type="transmembrane region" description="Helical" evidence="5">
    <location>
        <begin position="209"/>
        <end position="227"/>
    </location>
</feature>
<keyword evidence="5" id="KW-0472">Membrane</keyword>
<accession>B7VGV6</accession>
<dbReference type="SUPFAM" id="SSF58104">
    <property type="entry name" value="Methyl-accepting chemotaxis protein (MCP) signaling domain"/>
    <property type="match status" value="1"/>
</dbReference>
<evidence type="ECO:0000256" key="2">
    <source>
        <dbReference type="ARBA" id="ARBA00023224"/>
    </source>
</evidence>
<evidence type="ECO:0000256" key="4">
    <source>
        <dbReference type="PROSITE-ProRule" id="PRU00284"/>
    </source>
</evidence>
<comment type="similarity">
    <text evidence="3">Belongs to the methyl-accepting chemotaxis (MCP) protein family.</text>
</comment>
<evidence type="ECO:0000256" key="3">
    <source>
        <dbReference type="ARBA" id="ARBA00029447"/>
    </source>
</evidence>
<dbReference type="Pfam" id="PF00672">
    <property type="entry name" value="HAMP"/>
    <property type="match status" value="1"/>
</dbReference>
<sequence>MWWPIYLSVRLYRPVFILGRCCVKLSVRKKLYLGFGSILAVLVTLVGIVSIEVIGAHESSDEIRLDDVPGTVTYLILIDEAGDVYRDALGAVVQGGNALNDYRANKTQFSQAIEEAKRLESKGSEDHRRVQRIEELMGRFTQEFESKLVPMLNDETALLSNIQQLRSLYESNLIPIENLLDQASESEIADTERALLTLTDSFITIERTIMVLTAVAIVFGCVIAFVLSSSITNRLTRVEQVARRVANGDLTAGDIVDDSGDELADLAQSINQMQKSLVDLLGSISSVTTQVQSVTGELSSISHDIVSGASAQADKATLIATAAEELSLTISEVAQQGTSTYEEARRSETSAEDGRKVIVEMVASIQQVSTQMSDMSLQMNTLGSHGEQIGSVIKVIEDIAEQTNLLALNAAIEAARAGEFGRGFAVVADEVRALAERTTKATQEVSGIIQSIQSGTQEAVTYTQDNCRLVEIGVEQSTGAVSALEAIVSGAGNVQSMVNSIATAAEEQTAVTKEIAADITAISDISEQSLQLATRSSENTSGLNAKVAELEGLVGKFKLA</sequence>